<dbReference type="InterPro" id="IPR032466">
    <property type="entry name" value="Metal_Hydrolase"/>
</dbReference>
<dbReference type="CDD" id="cd01299">
    <property type="entry name" value="Met_dep_hydrolase_A"/>
    <property type="match status" value="1"/>
</dbReference>
<feature type="region of interest" description="Disordered" evidence="1">
    <location>
        <begin position="138"/>
        <end position="157"/>
    </location>
</feature>
<dbReference type="OrthoDB" id="3514520at2"/>
<sequence>MTVIVLENASVLDPDRGTLLPDHSIVVCDDRVTEVAPGPEVRVSEPDRAIDVRGRVVMPGLIDAHVHVYLQSLDVGRLASWLPSYLVPKAAVALRDMLRRGFTTVRDTGGADFALARAVADGLIEGPRLIFGGPALSQTGGHGDAREPGQQTMEGCPRCPTVARIADGPDELRKAARDILRTGAHHLKMMLTGGVISPLDDITSVQFGPDEIAVVVREAAATGRYVLGHAYQAAAINSALRQGVRSIEHGNFLDEESVSLFVANDAFLVPTLITYQMMDRVGRQLGMSDAAYRKNAEVLAAGLSSLELAHRGGVDIAYGSDLVGELQDRQLDEFLIRAQVQPPRELIRSATTVAARLLGMGDEIGLIRPGYLADLLVLDGNPLEDIAVLAQPDKNLRAVMRGGRILVDRSLE</sequence>
<organism evidence="3 4">
    <name type="scientific">Nocardia terpenica</name>
    <dbReference type="NCBI Taxonomy" id="455432"/>
    <lineage>
        <taxon>Bacteria</taxon>
        <taxon>Bacillati</taxon>
        <taxon>Actinomycetota</taxon>
        <taxon>Actinomycetes</taxon>
        <taxon>Mycobacteriales</taxon>
        <taxon>Nocardiaceae</taxon>
        <taxon>Nocardia</taxon>
    </lineage>
</organism>
<dbReference type="STRING" id="455432.AWN90_32465"/>
<gene>
    <name evidence="3" type="ORF">AWN90_32465</name>
</gene>
<evidence type="ECO:0000313" key="4">
    <source>
        <dbReference type="Proteomes" id="UP000076512"/>
    </source>
</evidence>
<dbReference type="InterPro" id="IPR011059">
    <property type="entry name" value="Metal-dep_hydrolase_composite"/>
</dbReference>
<dbReference type="SUPFAM" id="SSF51556">
    <property type="entry name" value="Metallo-dependent hydrolases"/>
    <property type="match status" value="1"/>
</dbReference>
<dbReference type="AlphaFoldDB" id="A0A164MHP9"/>
<dbReference type="InterPro" id="IPR006680">
    <property type="entry name" value="Amidohydro-rel"/>
</dbReference>
<protein>
    <submittedName>
        <fullName evidence="3">Peptidase M38</fullName>
    </submittedName>
</protein>
<reference evidence="3 4" key="1">
    <citation type="submission" date="2016-04" db="EMBL/GenBank/DDBJ databases">
        <authorList>
            <person name="Evans L.H."/>
            <person name="Alamgir A."/>
            <person name="Owens N."/>
            <person name="Weber N.D."/>
            <person name="Virtaneva K."/>
            <person name="Barbian K."/>
            <person name="Babar A."/>
            <person name="Rosenke K."/>
        </authorList>
    </citation>
    <scope>NUCLEOTIDE SEQUENCE [LARGE SCALE GENOMIC DNA]</scope>
    <source>
        <strain evidence="3 4">IFM 0406</strain>
    </source>
</reference>
<comment type="caution">
    <text evidence="3">The sequence shown here is derived from an EMBL/GenBank/DDBJ whole genome shotgun (WGS) entry which is preliminary data.</text>
</comment>
<dbReference type="PANTHER" id="PTHR43135:SF3">
    <property type="entry name" value="ALPHA-D-RIBOSE 1-METHYLPHOSPHONATE 5-TRIPHOSPHATE DIPHOSPHATASE"/>
    <property type="match status" value="1"/>
</dbReference>
<accession>A0A164MHP9</accession>
<evidence type="ECO:0000259" key="2">
    <source>
        <dbReference type="Pfam" id="PF01979"/>
    </source>
</evidence>
<dbReference type="SUPFAM" id="SSF51338">
    <property type="entry name" value="Composite domain of metallo-dependent hydrolases"/>
    <property type="match status" value="1"/>
</dbReference>
<dbReference type="InterPro" id="IPR051781">
    <property type="entry name" value="Metallo-dep_Hydrolase"/>
</dbReference>
<dbReference type="PANTHER" id="PTHR43135">
    <property type="entry name" value="ALPHA-D-RIBOSE 1-METHYLPHOSPHONATE 5-TRIPHOSPHATE DIPHOSPHATASE"/>
    <property type="match status" value="1"/>
</dbReference>
<name>A0A164MHP9_9NOCA</name>
<dbReference type="GO" id="GO:0016810">
    <property type="term" value="F:hydrolase activity, acting on carbon-nitrogen (but not peptide) bonds"/>
    <property type="evidence" value="ECO:0007669"/>
    <property type="project" value="InterPro"/>
</dbReference>
<evidence type="ECO:0000256" key="1">
    <source>
        <dbReference type="SAM" id="MobiDB-lite"/>
    </source>
</evidence>
<dbReference type="Proteomes" id="UP000076512">
    <property type="component" value="Unassembled WGS sequence"/>
</dbReference>
<dbReference type="Pfam" id="PF01979">
    <property type="entry name" value="Amidohydro_1"/>
    <property type="match status" value="1"/>
</dbReference>
<dbReference type="InterPro" id="IPR057744">
    <property type="entry name" value="OTAase-like"/>
</dbReference>
<dbReference type="EMBL" id="LWGR01000007">
    <property type="protein sequence ID" value="KZM73367.1"/>
    <property type="molecule type" value="Genomic_DNA"/>
</dbReference>
<keyword evidence="4" id="KW-1185">Reference proteome</keyword>
<dbReference type="Gene3D" id="3.20.20.140">
    <property type="entry name" value="Metal-dependent hydrolases"/>
    <property type="match status" value="1"/>
</dbReference>
<evidence type="ECO:0000313" key="3">
    <source>
        <dbReference type="EMBL" id="KZM73367.1"/>
    </source>
</evidence>
<proteinExistence type="predicted"/>
<dbReference type="Gene3D" id="2.30.40.10">
    <property type="entry name" value="Urease, subunit C, domain 1"/>
    <property type="match status" value="1"/>
</dbReference>
<feature type="domain" description="Amidohydrolase-related" evidence="2">
    <location>
        <begin position="56"/>
        <end position="405"/>
    </location>
</feature>